<feature type="region of interest" description="Disordered" evidence="1">
    <location>
        <begin position="1"/>
        <end position="24"/>
    </location>
</feature>
<dbReference type="AlphaFoldDB" id="G9X2J3"/>
<protein>
    <submittedName>
        <fullName evidence="2">Uncharacterized protein</fullName>
    </submittedName>
</protein>
<accession>G9X2J3</accession>
<organism evidence="2 3">
    <name type="scientific">Peptoanaerobacter stomatis</name>
    <dbReference type="NCBI Taxonomy" id="796937"/>
    <lineage>
        <taxon>Bacteria</taxon>
        <taxon>Bacillati</taxon>
        <taxon>Bacillota</taxon>
        <taxon>Clostridia</taxon>
        <taxon>Peptostreptococcales</taxon>
        <taxon>Filifactoraceae</taxon>
        <taxon>Peptoanaerobacter</taxon>
    </lineage>
</organism>
<dbReference type="Proteomes" id="UP000006437">
    <property type="component" value="Unassembled WGS sequence"/>
</dbReference>
<dbReference type="BioCyc" id="EBAC796937-HMP:GMGH-602-MONOMER"/>
<comment type="caution">
    <text evidence="2">The sequence shown here is derived from an EMBL/GenBank/DDBJ whole genome shotgun (WGS) entry which is preliminary data.</text>
</comment>
<evidence type="ECO:0000256" key="1">
    <source>
        <dbReference type="SAM" id="MobiDB-lite"/>
    </source>
</evidence>
<dbReference type="HOGENOM" id="CLU_1426481_0_0_9"/>
<reference evidence="2 3" key="1">
    <citation type="submission" date="2011-08" db="EMBL/GenBank/DDBJ databases">
        <title>The Genome Sequence of Eubacteriaceae bacterium ACC19a.</title>
        <authorList>
            <consortium name="The Broad Institute Genome Sequencing Platform"/>
            <person name="Earl A."/>
            <person name="Ward D."/>
            <person name="Feldgarden M."/>
            <person name="Gevers D."/>
            <person name="Sizova M."/>
            <person name="Hazen A."/>
            <person name="Epstein S."/>
            <person name="Young S.K."/>
            <person name="Zeng Q."/>
            <person name="Gargeya S."/>
            <person name="Fitzgerald M."/>
            <person name="Haas B."/>
            <person name="Abouelleil A."/>
            <person name="Alvarado L."/>
            <person name="Arachchi H.M."/>
            <person name="Berlin A."/>
            <person name="Brown A."/>
            <person name="Chapman S.B."/>
            <person name="Chen Z."/>
            <person name="Dunbar C."/>
            <person name="Freedman E."/>
            <person name="Gearin G."/>
            <person name="Gellesch M."/>
            <person name="Goldberg J."/>
            <person name="Griggs A."/>
            <person name="Gujja S."/>
            <person name="Heiman D."/>
            <person name="Howarth C."/>
            <person name="Larson L."/>
            <person name="Lui A."/>
            <person name="MacDonald P.J.P."/>
            <person name="Montmayeur A."/>
            <person name="Murphy C."/>
            <person name="Neiman D."/>
            <person name="Pearson M."/>
            <person name="Priest M."/>
            <person name="Roberts A."/>
            <person name="Saif S."/>
            <person name="Shea T."/>
            <person name="Shenoy N."/>
            <person name="Sisk P."/>
            <person name="Stolte C."/>
            <person name="Sykes S."/>
            <person name="Wortman J."/>
            <person name="Nusbaum C."/>
            <person name="Birren B."/>
        </authorList>
    </citation>
    <scope>NUCLEOTIDE SEQUENCE [LARGE SCALE GENOMIC DNA]</scope>
    <source>
        <strain evidence="2 3">ACC19a</strain>
    </source>
</reference>
<evidence type="ECO:0000313" key="2">
    <source>
        <dbReference type="EMBL" id="EHL11063.1"/>
    </source>
</evidence>
<sequence>MGKKKIKNSTSPKKQIKTEQPTENTNNTGFFIDLSFEGLYYSVDDGDFTNYLQNSEDFVKKFKEIRKLLSKISGKNFIKDLVNMKHCHIIENDKRNKVVSCICESLKRYDSNKNIEDFKNQLLDGKIYQMGFEGPVRIVGTYNNNGNNGLFRVYLIDYHHRLFFDEKRNTMNTKNYRFCPMTSE</sequence>
<proteinExistence type="predicted"/>
<dbReference type="EMBL" id="AFZE01000056">
    <property type="protein sequence ID" value="EHL11063.1"/>
    <property type="molecule type" value="Genomic_DNA"/>
</dbReference>
<gene>
    <name evidence="2" type="ORF">HMPREF9629_00600</name>
</gene>
<dbReference type="RefSeq" id="WP_009524836.1">
    <property type="nucleotide sequence ID" value="NZ_JH414548.1"/>
</dbReference>
<evidence type="ECO:0000313" key="3">
    <source>
        <dbReference type="Proteomes" id="UP000006437"/>
    </source>
</evidence>
<name>G9X2J3_9FIRM</name>